<evidence type="ECO:0000259" key="16">
    <source>
        <dbReference type="PROSITE" id="PS51192"/>
    </source>
</evidence>
<evidence type="ECO:0000256" key="10">
    <source>
        <dbReference type="ARBA" id="ARBA00023204"/>
    </source>
</evidence>
<keyword evidence="19" id="KW-1185">Reference proteome</keyword>
<dbReference type="EMBL" id="CP124550">
    <property type="protein sequence ID" value="WIO46124.1"/>
    <property type="molecule type" value="Genomic_DNA"/>
</dbReference>
<keyword evidence="4 15" id="KW-0227">DNA damage</keyword>
<evidence type="ECO:0000313" key="18">
    <source>
        <dbReference type="EMBL" id="WIO46124.1"/>
    </source>
</evidence>
<evidence type="ECO:0000256" key="4">
    <source>
        <dbReference type="ARBA" id="ARBA00022763"/>
    </source>
</evidence>
<dbReference type="Gene3D" id="3.40.50.300">
    <property type="entry name" value="P-loop containing nucleotide triphosphate hydrolases"/>
    <property type="match status" value="2"/>
</dbReference>
<dbReference type="EC" id="5.6.2.4" evidence="13 15"/>
<dbReference type="InterPro" id="IPR004609">
    <property type="entry name" value="ATP-dep_DNA_helicase_RecG"/>
</dbReference>
<dbReference type="CDD" id="cd17992">
    <property type="entry name" value="DEXHc_RecG"/>
    <property type="match status" value="1"/>
</dbReference>
<dbReference type="InterPro" id="IPR011545">
    <property type="entry name" value="DEAD/DEAH_box_helicase_dom"/>
</dbReference>
<evidence type="ECO:0000313" key="19">
    <source>
        <dbReference type="Proteomes" id="UP001177295"/>
    </source>
</evidence>
<keyword evidence="10 15" id="KW-0234">DNA repair</keyword>
<dbReference type="NCBIfam" id="TIGR00643">
    <property type="entry name" value="recG"/>
    <property type="match status" value="1"/>
</dbReference>
<dbReference type="InterPro" id="IPR001650">
    <property type="entry name" value="Helicase_C-like"/>
</dbReference>
<gene>
    <name evidence="18" type="primary">recG</name>
    <name evidence="18" type="ORF">SEML1_0505</name>
</gene>
<keyword evidence="5 15" id="KW-0378">Hydrolase</keyword>
<sequence>MNLATKLEQVKGVGPKTAAQLRSVGLETVGDLLAFLPRKHEDFTNVAPIVELKPGNVTIRARCEKINTRPVRRGLRLTTAVLADDSGKLNAVWFNQPYRTQQLGASDEYFFFSGVFEYNYGRYQLTNPSAELAKELPVQAERLLPVYRQLHGLKSQTVRKIIEQLRPLMSVLPETLPPSVVAHEALMSRADAISAMHFPRRAGDVVRARERLAFEELFQLILASQLNKIENQKLQGYQITFEPDVVRQFVSQLPFALTNSQRRAAWDILQDFEHATPMNRLLQGDVGSGKTVVAGIAARQAASAGYQTTLMAPTEILAAQHAETLRVLLSPFGVTVGLLVGSVKGAARAALYAQIANGDVDVVVGTHALFQDKVVFHNLGFVIIDEQHRFGVEQRQRLLGKSGVLPHLLAMTATPIPRSLALTVYGELDVSVLNELPGGRKPIKTSLVSPPSRDKIYQRVERELQAGRQAYIICGLIRDNPENDRKSVEAEYKKLKNSVFGHRTIGLLHGKMKPDEKDRVMRDFKDKKYDILVSTTVVEVGVDVPNATIMMIEDAEQFGLSQLHQLRGRVGRGKHQSYCYLMMSTNNKPSERLREIEKSNDGFYLAEVDMRLRGPGEIYGRMQHGALNLQIATLADTKLIARAQKAAQAFIASGDNLADYPDLAREVRRNQRLTTLN</sequence>
<comment type="catalytic activity">
    <reaction evidence="12 15">
        <text>Couples ATP hydrolysis with the unwinding of duplex DNA by translocating in the 3'-5' direction.</text>
        <dbReference type="EC" id="5.6.2.4"/>
    </reaction>
</comment>
<dbReference type="InterPro" id="IPR012340">
    <property type="entry name" value="NA-bd_OB-fold"/>
</dbReference>
<keyword evidence="8" id="KW-0238">DNA-binding</keyword>
<evidence type="ECO:0000256" key="6">
    <source>
        <dbReference type="ARBA" id="ARBA00022806"/>
    </source>
</evidence>
<keyword evidence="9 15" id="KW-0233">DNA recombination</keyword>
<comment type="catalytic activity">
    <reaction evidence="14 15">
        <text>ATP + H2O = ADP + phosphate + H(+)</text>
        <dbReference type="Rhea" id="RHEA:13065"/>
        <dbReference type="ChEBI" id="CHEBI:15377"/>
        <dbReference type="ChEBI" id="CHEBI:15378"/>
        <dbReference type="ChEBI" id="CHEBI:30616"/>
        <dbReference type="ChEBI" id="CHEBI:43474"/>
        <dbReference type="ChEBI" id="CHEBI:456216"/>
        <dbReference type="EC" id="5.6.2.4"/>
    </reaction>
</comment>
<dbReference type="NCBIfam" id="NF008168">
    <property type="entry name" value="PRK10917.2-2"/>
    <property type="match status" value="1"/>
</dbReference>
<proteinExistence type="inferred from homology"/>
<dbReference type="SMART" id="SM00487">
    <property type="entry name" value="DEXDc"/>
    <property type="match status" value="1"/>
</dbReference>
<accession>A0ABY8WV17</accession>
<evidence type="ECO:0000256" key="3">
    <source>
        <dbReference type="ARBA" id="ARBA00022741"/>
    </source>
</evidence>
<feature type="domain" description="Helicase ATP-binding" evidence="16">
    <location>
        <begin position="271"/>
        <end position="433"/>
    </location>
</feature>
<dbReference type="PROSITE" id="PS51192">
    <property type="entry name" value="HELICASE_ATP_BIND_1"/>
    <property type="match status" value="1"/>
</dbReference>
<dbReference type="CDD" id="cd04488">
    <property type="entry name" value="RecG_wedge_OBF"/>
    <property type="match status" value="1"/>
</dbReference>
<evidence type="ECO:0000256" key="11">
    <source>
        <dbReference type="ARBA" id="ARBA00023235"/>
    </source>
</evidence>
<protein>
    <recommendedName>
        <fullName evidence="2 15">ATP-dependent DNA helicase RecG</fullName>
        <ecNumber evidence="13 15">5.6.2.4</ecNumber>
    </recommendedName>
</protein>
<comment type="similarity">
    <text evidence="1 15">Belongs to the helicase family. RecG subfamily.</text>
</comment>
<evidence type="ECO:0000256" key="1">
    <source>
        <dbReference type="ARBA" id="ARBA00007504"/>
    </source>
</evidence>
<dbReference type="Pfam" id="PF17191">
    <property type="entry name" value="RecG_wedge"/>
    <property type="match status" value="1"/>
</dbReference>
<evidence type="ECO:0000256" key="7">
    <source>
        <dbReference type="ARBA" id="ARBA00022840"/>
    </source>
</evidence>
<dbReference type="GO" id="GO:0004386">
    <property type="term" value="F:helicase activity"/>
    <property type="evidence" value="ECO:0007669"/>
    <property type="project" value="UniProtKB-KW"/>
</dbReference>
<dbReference type="RefSeq" id="WP_376753669.1">
    <property type="nucleotide sequence ID" value="NZ_CP124550.1"/>
</dbReference>
<dbReference type="InterPro" id="IPR027417">
    <property type="entry name" value="P-loop_NTPase"/>
</dbReference>
<comment type="function">
    <text evidence="15">Plays a critical role in recombination and DNA repair. Helps process Holliday junction intermediates to mature products by catalyzing branch migration. Has replication fork regression activity, unwinds stalled or blocked replication forks to make a HJ that can be resolved. Has a DNA unwinding activity characteristic of a DNA helicase with 3'-5' polarity.</text>
</comment>
<dbReference type="Pfam" id="PF00270">
    <property type="entry name" value="DEAD"/>
    <property type="match status" value="1"/>
</dbReference>
<keyword evidence="6 15" id="KW-0347">Helicase</keyword>
<dbReference type="InterPro" id="IPR014001">
    <property type="entry name" value="Helicase_ATP-bd"/>
</dbReference>
<keyword evidence="11" id="KW-0413">Isomerase</keyword>
<dbReference type="Pfam" id="PF00271">
    <property type="entry name" value="Helicase_C"/>
    <property type="match status" value="1"/>
</dbReference>
<evidence type="ECO:0000259" key="17">
    <source>
        <dbReference type="PROSITE" id="PS51194"/>
    </source>
</evidence>
<evidence type="ECO:0000256" key="14">
    <source>
        <dbReference type="ARBA" id="ARBA00048988"/>
    </source>
</evidence>
<dbReference type="Gene3D" id="1.10.150.20">
    <property type="entry name" value="5' to 3' exonuclease, C-terminal subdomain"/>
    <property type="match status" value="1"/>
</dbReference>
<evidence type="ECO:0000256" key="12">
    <source>
        <dbReference type="ARBA" id="ARBA00034617"/>
    </source>
</evidence>
<evidence type="ECO:0000256" key="8">
    <source>
        <dbReference type="ARBA" id="ARBA00023125"/>
    </source>
</evidence>
<evidence type="ECO:0000256" key="9">
    <source>
        <dbReference type="ARBA" id="ARBA00023172"/>
    </source>
</evidence>
<dbReference type="SUPFAM" id="SSF50249">
    <property type="entry name" value="Nucleic acid-binding proteins"/>
    <property type="match status" value="1"/>
</dbReference>
<name>A0ABY8WV17_9BACT</name>
<dbReference type="InterPro" id="IPR045562">
    <property type="entry name" value="RecG_dom3_C"/>
</dbReference>
<evidence type="ECO:0000256" key="5">
    <source>
        <dbReference type="ARBA" id="ARBA00022801"/>
    </source>
</evidence>
<dbReference type="PANTHER" id="PTHR47964">
    <property type="entry name" value="ATP-DEPENDENT DNA HELICASE HOMOLOG RECG, CHLOROPLASTIC"/>
    <property type="match status" value="1"/>
</dbReference>
<evidence type="ECO:0000256" key="2">
    <source>
        <dbReference type="ARBA" id="ARBA00017846"/>
    </source>
</evidence>
<dbReference type="PANTHER" id="PTHR47964:SF1">
    <property type="entry name" value="ATP-DEPENDENT DNA HELICASE HOMOLOG RECG, CHLOROPLASTIC"/>
    <property type="match status" value="1"/>
</dbReference>
<dbReference type="PROSITE" id="PS51194">
    <property type="entry name" value="HELICASE_CTER"/>
    <property type="match status" value="1"/>
</dbReference>
<reference evidence="18 19" key="1">
    <citation type="journal article" date="2023" name="Cell">
        <title>Genetic manipulation of Patescibacteria provides mechanistic insights into microbial dark matter and the epibiotic lifestyle.</title>
        <authorList>
            <person name="Wang Y."/>
            <person name="Gallagher L.A."/>
            <person name="Andrade P.A."/>
            <person name="Liu A."/>
            <person name="Humphreys I.R."/>
            <person name="Turkarslan S."/>
            <person name="Cutler K.J."/>
            <person name="Arrieta-Ortiz M.L."/>
            <person name="Li Y."/>
            <person name="Radey M.C."/>
            <person name="McLean J.S."/>
            <person name="Cong Q."/>
            <person name="Baker D."/>
            <person name="Baliga N.S."/>
            <person name="Peterson S.B."/>
            <person name="Mougous J.D."/>
        </authorList>
    </citation>
    <scope>NUCLEOTIDE SEQUENCE [LARGE SCALE GENOMIC DNA]</scope>
    <source>
        <strain evidence="18 19">ML1</strain>
    </source>
</reference>
<dbReference type="Pfam" id="PF19833">
    <property type="entry name" value="RecG_dom3_C"/>
    <property type="match status" value="1"/>
</dbReference>
<keyword evidence="7 15" id="KW-0067">ATP-binding</keyword>
<dbReference type="Proteomes" id="UP001177295">
    <property type="component" value="Chromosome"/>
</dbReference>
<evidence type="ECO:0000256" key="13">
    <source>
        <dbReference type="ARBA" id="ARBA00034808"/>
    </source>
</evidence>
<dbReference type="Gene3D" id="2.40.50.140">
    <property type="entry name" value="Nucleic acid-binding proteins"/>
    <property type="match status" value="1"/>
</dbReference>
<organism evidence="18 19">
    <name type="scientific">Candidatus Southlakia epibionticum</name>
    <dbReference type="NCBI Taxonomy" id="3043284"/>
    <lineage>
        <taxon>Bacteria</taxon>
        <taxon>Candidatus Saccharimonadota</taxon>
        <taxon>Candidatus Saccharimonadia</taxon>
        <taxon>Candidatus Saccharimonadales</taxon>
        <taxon>Candidatus Saccharimonadaceae</taxon>
        <taxon>Candidatus Southlakia</taxon>
    </lineage>
</organism>
<dbReference type="NCBIfam" id="NF008165">
    <property type="entry name" value="PRK10917.1-3"/>
    <property type="match status" value="1"/>
</dbReference>
<keyword evidence="3 15" id="KW-0547">Nucleotide-binding</keyword>
<dbReference type="SUPFAM" id="SSF52540">
    <property type="entry name" value="P-loop containing nucleoside triphosphate hydrolases"/>
    <property type="match status" value="2"/>
</dbReference>
<dbReference type="InterPro" id="IPR047112">
    <property type="entry name" value="RecG/Mfd"/>
</dbReference>
<dbReference type="SMART" id="SM00490">
    <property type="entry name" value="HELICc"/>
    <property type="match status" value="1"/>
</dbReference>
<evidence type="ECO:0000256" key="15">
    <source>
        <dbReference type="RuleBase" id="RU363016"/>
    </source>
</evidence>
<feature type="domain" description="Helicase C-terminal" evidence="17">
    <location>
        <begin position="452"/>
        <end position="616"/>
    </location>
</feature>
<dbReference type="InterPro" id="IPR033454">
    <property type="entry name" value="RecG_wedge"/>
</dbReference>